<dbReference type="Proteomes" id="UP000295129">
    <property type="component" value="Unassembled WGS sequence"/>
</dbReference>
<dbReference type="OrthoDB" id="5500270at2"/>
<dbReference type="RefSeq" id="WP_133593815.1">
    <property type="nucleotide sequence ID" value="NZ_SNVV01000017.1"/>
</dbReference>
<accession>A0A4R6DS49</accession>
<dbReference type="CDD" id="cd00657">
    <property type="entry name" value="Ferritin_like"/>
    <property type="match status" value="1"/>
</dbReference>
<dbReference type="GO" id="GO:0016491">
    <property type="term" value="F:oxidoreductase activity"/>
    <property type="evidence" value="ECO:0007669"/>
    <property type="project" value="InterPro"/>
</dbReference>
<organism evidence="1 2">
    <name type="scientific">Azoarcus indigens</name>
    <dbReference type="NCBI Taxonomy" id="29545"/>
    <lineage>
        <taxon>Bacteria</taxon>
        <taxon>Pseudomonadati</taxon>
        <taxon>Pseudomonadota</taxon>
        <taxon>Betaproteobacteria</taxon>
        <taxon>Rhodocyclales</taxon>
        <taxon>Zoogloeaceae</taxon>
        <taxon>Azoarcus</taxon>
    </lineage>
</organism>
<comment type="caution">
    <text evidence="1">The sequence shown here is derived from an EMBL/GenBank/DDBJ whole genome shotgun (WGS) entry which is preliminary data.</text>
</comment>
<dbReference type="Gene3D" id="1.10.620.20">
    <property type="entry name" value="Ribonucleotide Reductase, subunit A"/>
    <property type="match status" value="1"/>
</dbReference>
<reference evidence="1 2" key="1">
    <citation type="submission" date="2019-03" db="EMBL/GenBank/DDBJ databases">
        <title>Genomic Encyclopedia of Type Strains, Phase IV (KMG-IV): sequencing the most valuable type-strain genomes for metagenomic binning, comparative biology and taxonomic classification.</title>
        <authorList>
            <person name="Goeker M."/>
        </authorList>
    </citation>
    <scope>NUCLEOTIDE SEQUENCE [LARGE SCALE GENOMIC DNA]</scope>
    <source>
        <strain evidence="1 2">DSM 12121</strain>
    </source>
</reference>
<dbReference type="InterPro" id="IPR009078">
    <property type="entry name" value="Ferritin-like_SF"/>
</dbReference>
<sequence length="390" mass="42429">MAIATETLDLGDLGFDRGAHLLIRRALARLAPGQRLQVRGSHRELALHLAGWCRGRGVALEATEGALLLGPCAALARTEQSGTPARPAESAPATWGMAARGADVELGAPAYHFPLATKAEVWAEEAGRLYAQAVAGQWDPDSAIDWNAPFELPDDVEDAVVQVMTYLVENENAALLVPARFLGQLHPHFREVMQCLAITVADEARHVEVFSRRIALRGRKPGLSSVGGQASLKTLFDTADFSVSSLLLAVLGEGSFVNLLNFLNLYAPDPVTRQICRLAARDEARHVAFGMSHLAWHMAEDPSLRHRLETAVEARYDALADTDGLNEEVFDALILLAAGAFEPAAIATGYQRVQDLVREMSDGRRARLMKLGFSLPEAQAMAERHTRNFM</sequence>
<dbReference type="AlphaFoldDB" id="A0A4R6DS49"/>
<evidence type="ECO:0000313" key="2">
    <source>
        <dbReference type="Proteomes" id="UP000295129"/>
    </source>
</evidence>
<dbReference type="InterPro" id="IPR012348">
    <property type="entry name" value="RNR-like"/>
</dbReference>
<name>A0A4R6DS49_9RHOO</name>
<keyword evidence="2" id="KW-1185">Reference proteome</keyword>
<protein>
    <submittedName>
        <fullName evidence="1">Ribonucleotide reductase beta subunit family protein with ferritin-like domain</fullName>
    </submittedName>
</protein>
<gene>
    <name evidence="1" type="ORF">C7389_1171</name>
</gene>
<dbReference type="EMBL" id="SNVV01000017">
    <property type="protein sequence ID" value="TDN47886.1"/>
    <property type="molecule type" value="Genomic_DNA"/>
</dbReference>
<proteinExistence type="predicted"/>
<evidence type="ECO:0000313" key="1">
    <source>
        <dbReference type="EMBL" id="TDN47886.1"/>
    </source>
</evidence>
<dbReference type="SUPFAM" id="SSF47240">
    <property type="entry name" value="Ferritin-like"/>
    <property type="match status" value="1"/>
</dbReference>